<evidence type="ECO:0000313" key="2">
    <source>
        <dbReference type="EMBL" id="VFD36272.1"/>
    </source>
</evidence>
<evidence type="ECO:0000259" key="1">
    <source>
        <dbReference type="Pfam" id="PF18316"/>
    </source>
</evidence>
<accession>A0AB74QI65</accession>
<organism evidence="2 3">
    <name type="scientific">Clostridioides difficile</name>
    <name type="common">Peptoclostridium difficile</name>
    <dbReference type="NCBI Taxonomy" id="1496"/>
    <lineage>
        <taxon>Bacteria</taxon>
        <taxon>Bacillati</taxon>
        <taxon>Bacillota</taxon>
        <taxon>Clostridia</taxon>
        <taxon>Peptostreptococcales</taxon>
        <taxon>Peptostreptococcaceae</taxon>
        <taxon>Clostridioides</taxon>
    </lineage>
</organism>
<reference evidence="2 3" key="1">
    <citation type="submission" date="2019-02" db="EMBL/GenBank/DDBJ databases">
        <authorList>
            <consortium name="Pathogen Informatics"/>
        </authorList>
    </citation>
    <scope>NUCLEOTIDE SEQUENCE [LARGE SCALE GENOMIC DNA]</scope>
    <source>
        <strain evidence="3">clo34</strain>
    </source>
</reference>
<proteinExistence type="predicted"/>
<dbReference type="RefSeq" id="WP_160115614.1">
    <property type="nucleotide sequence ID" value="NZ_CAADAN010000022.1"/>
</dbReference>
<dbReference type="Proteomes" id="UP000411588">
    <property type="component" value="Unassembled WGS sequence"/>
</dbReference>
<evidence type="ECO:0000313" key="3">
    <source>
        <dbReference type="Proteomes" id="UP000411588"/>
    </source>
</evidence>
<sequence>MAGVKQRRSIANYLKIEEAFYLMGAGFTELNESPSAQTTSKRYVNDKSATKGISGYDWQTAFTTDIIASEKAIEHICNIGKYQLTGSDAETEYIIVDLDEALSVSEGDYRARKFNIAIEVADFSDEDGEMTASGNLLGIGDPVAGKFNTKTKEFVEGNFEYPPKIQELNITSAEGENIGDTKITVTPVITEGNSYKYKLGQNLALPGFEEVCGAEYIIWDGTSDIAATKDDKILIVEVNSKNRVLKAGIATVTVKEEL</sequence>
<comment type="caution">
    <text evidence="2">The sequence shown here is derived from an EMBL/GenBank/DDBJ whole genome shotgun (WGS) entry which is preliminary data.</text>
</comment>
<name>A0AB74QI65_CLODI</name>
<feature type="domain" description="S-layer protein SbsC C-terminal" evidence="1">
    <location>
        <begin position="174"/>
        <end position="246"/>
    </location>
</feature>
<dbReference type="Pfam" id="PF18316">
    <property type="entry name" value="S-l_SbsC_C"/>
    <property type="match status" value="1"/>
</dbReference>
<dbReference type="InterPro" id="IPR040751">
    <property type="entry name" value="SbsC_C"/>
</dbReference>
<gene>
    <name evidence="2" type="ORF">SAMEA1402399_03922</name>
</gene>
<dbReference type="EMBL" id="CAADAN010000022">
    <property type="protein sequence ID" value="VFD36272.1"/>
    <property type="molecule type" value="Genomic_DNA"/>
</dbReference>
<dbReference type="AlphaFoldDB" id="A0AB74QI65"/>
<protein>
    <recommendedName>
        <fullName evidence="1">S-layer protein SbsC C-terminal domain-containing protein</fullName>
    </recommendedName>
</protein>